<dbReference type="EMBL" id="SMOL01000231">
    <property type="protein sequence ID" value="KAB2623112.1"/>
    <property type="molecule type" value="Genomic_DNA"/>
</dbReference>
<dbReference type="PROSITE" id="PS51375">
    <property type="entry name" value="PPR"/>
    <property type="match status" value="6"/>
</dbReference>
<protein>
    <submittedName>
        <fullName evidence="4">Pentatricopeptide repeat-containing protein</fullName>
    </submittedName>
</protein>
<dbReference type="InterPro" id="IPR002885">
    <property type="entry name" value="PPR_rpt"/>
</dbReference>
<sequence length="435" mass="48618">MKRITTRPPSPGNLPSFRFTFLQNTSGGFHSDAVHANPTCTDGIKQSHLESESMIQTRCKSGKIRKDEALGYLNSMIQTRHLPSIWTFNCLLGALSKMKQYSTVVSMCKQLMGCAQFQPDVSTMTIFANCLCRLNWGDACSSVLAITLKYGLQPDAHFMASLLHGLCKNSSLAEAMAFFQEIETKGYACDESTYGTKTWEDGRFKPNQACYNPIIASLCKENRINEALTLFGDMISKTVVPDIISYTTLIHGLGNMSQWDEVLSLFEKMTDQGVKRNEITYATMINGLCKARKTSKALEILIMMWKDGRLKPDQGCNIPIINSLCKESLIDEALTLFRDMTSKSVALNTVTCNTLIHRLCSMNRWEEVLSLFEGMVDQGVKPNVVTDNTLIYALCQSGRMEKAKSYLICVLNSGISPDVYTYNVLISSLCKEERI</sequence>
<feature type="repeat" description="PPR" evidence="3">
    <location>
        <begin position="155"/>
        <end position="189"/>
    </location>
</feature>
<dbReference type="Pfam" id="PF12854">
    <property type="entry name" value="PPR_1"/>
    <property type="match status" value="2"/>
</dbReference>
<feature type="repeat" description="PPR" evidence="3">
    <location>
        <begin position="383"/>
        <end position="417"/>
    </location>
</feature>
<organism evidence="4 5">
    <name type="scientific">Pyrus ussuriensis x Pyrus communis</name>
    <dbReference type="NCBI Taxonomy" id="2448454"/>
    <lineage>
        <taxon>Eukaryota</taxon>
        <taxon>Viridiplantae</taxon>
        <taxon>Streptophyta</taxon>
        <taxon>Embryophyta</taxon>
        <taxon>Tracheophyta</taxon>
        <taxon>Spermatophyta</taxon>
        <taxon>Magnoliopsida</taxon>
        <taxon>eudicotyledons</taxon>
        <taxon>Gunneridae</taxon>
        <taxon>Pentapetalae</taxon>
        <taxon>rosids</taxon>
        <taxon>fabids</taxon>
        <taxon>Rosales</taxon>
        <taxon>Rosaceae</taxon>
        <taxon>Amygdaloideae</taxon>
        <taxon>Maleae</taxon>
        <taxon>Pyrus</taxon>
    </lineage>
</organism>
<keyword evidence="2" id="KW-0677">Repeat</keyword>
<dbReference type="OrthoDB" id="1935909at2759"/>
<gene>
    <name evidence="4" type="ORF">D8674_025294</name>
</gene>
<name>A0A5N5HAF7_9ROSA</name>
<feature type="repeat" description="PPR" evidence="3">
    <location>
        <begin position="207"/>
        <end position="241"/>
    </location>
</feature>
<evidence type="ECO:0000256" key="3">
    <source>
        <dbReference type="PROSITE-ProRule" id="PRU00708"/>
    </source>
</evidence>
<evidence type="ECO:0000256" key="2">
    <source>
        <dbReference type="ARBA" id="ARBA00022737"/>
    </source>
</evidence>
<accession>A0A5N5HAF7</accession>
<reference evidence="4 5" key="1">
    <citation type="submission" date="2019-09" db="EMBL/GenBank/DDBJ databases">
        <authorList>
            <person name="Ou C."/>
        </authorList>
    </citation>
    <scope>NUCLEOTIDE SEQUENCE [LARGE SCALE GENOMIC DNA]</scope>
    <source>
        <strain evidence="4">S2</strain>
        <tissue evidence="4">Leaf</tissue>
    </source>
</reference>
<keyword evidence="5" id="KW-1185">Reference proteome</keyword>
<evidence type="ECO:0000313" key="4">
    <source>
        <dbReference type="EMBL" id="KAB2623112.1"/>
    </source>
</evidence>
<feature type="repeat" description="PPR" evidence="3">
    <location>
        <begin position="348"/>
        <end position="382"/>
    </location>
</feature>
<proteinExistence type="inferred from homology"/>
<dbReference type="Gene3D" id="1.25.40.10">
    <property type="entry name" value="Tetratricopeptide repeat domain"/>
    <property type="match status" value="4"/>
</dbReference>
<dbReference type="InterPro" id="IPR011990">
    <property type="entry name" value="TPR-like_helical_dom_sf"/>
</dbReference>
<feature type="repeat" description="PPR" evidence="3">
    <location>
        <begin position="277"/>
        <end position="311"/>
    </location>
</feature>
<comment type="similarity">
    <text evidence="1">Belongs to the PPR family. P subfamily.</text>
</comment>
<evidence type="ECO:0000256" key="1">
    <source>
        <dbReference type="ARBA" id="ARBA00007626"/>
    </source>
</evidence>
<dbReference type="Proteomes" id="UP000327157">
    <property type="component" value="Chromosome 4"/>
</dbReference>
<dbReference type="Pfam" id="PF01535">
    <property type="entry name" value="PPR"/>
    <property type="match status" value="2"/>
</dbReference>
<reference evidence="4 5" key="3">
    <citation type="submission" date="2019-11" db="EMBL/GenBank/DDBJ databases">
        <title>A de novo genome assembly of a pear dwarfing rootstock.</title>
        <authorList>
            <person name="Wang F."/>
            <person name="Wang J."/>
            <person name="Li S."/>
            <person name="Zhang Y."/>
            <person name="Fang M."/>
            <person name="Ma L."/>
            <person name="Zhao Y."/>
            <person name="Jiang S."/>
        </authorList>
    </citation>
    <scope>NUCLEOTIDE SEQUENCE [LARGE SCALE GENOMIC DNA]</scope>
    <source>
        <strain evidence="4">S2</strain>
        <tissue evidence="4">Leaf</tissue>
    </source>
</reference>
<dbReference type="AlphaFoldDB" id="A0A5N5HAF7"/>
<reference evidence="5" key="2">
    <citation type="submission" date="2019-10" db="EMBL/GenBank/DDBJ databases">
        <title>A de novo genome assembly of a pear dwarfing rootstock.</title>
        <authorList>
            <person name="Wang F."/>
            <person name="Wang J."/>
            <person name="Li S."/>
            <person name="Zhang Y."/>
            <person name="Fang M."/>
            <person name="Ma L."/>
            <person name="Zhao Y."/>
            <person name="Jiang S."/>
        </authorList>
    </citation>
    <scope>NUCLEOTIDE SEQUENCE [LARGE SCALE GENOMIC DNA]</scope>
</reference>
<dbReference type="PANTHER" id="PTHR46128:SF211">
    <property type="entry name" value="PENTACOTRIPEPTIDE-REPEAT REGION OF PRORP DOMAIN-CONTAINING PROTEIN"/>
    <property type="match status" value="1"/>
</dbReference>
<dbReference type="PANTHER" id="PTHR46128">
    <property type="entry name" value="MITOCHONDRIAL GROUP I INTRON SPLICING FACTOR CCM1"/>
    <property type="match status" value="1"/>
</dbReference>
<feature type="repeat" description="PPR" evidence="3">
    <location>
        <begin position="242"/>
        <end position="276"/>
    </location>
</feature>
<comment type="caution">
    <text evidence="4">The sequence shown here is derived from an EMBL/GenBank/DDBJ whole genome shotgun (WGS) entry which is preliminary data.</text>
</comment>
<dbReference type="InterPro" id="IPR050872">
    <property type="entry name" value="PPR_P_subfamily"/>
</dbReference>
<dbReference type="Pfam" id="PF13041">
    <property type="entry name" value="PPR_2"/>
    <property type="match status" value="2"/>
</dbReference>
<dbReference type="NCBIfam" id="TIGR00756">
    <property type="entry name" value="PPR"/>
    <property type="match status" value="7"/>
</dbReference>
<evidence type="ECO:0000313" key="5">
    <source>
        <dbReference type="Proteomes" id="UP000327157"/>
    </source>
</evidence>